<dbReference type="InParanoid" id="A0A0G4EW87"/>
<dbReference type="PROSITE" id="PS01186">
    <property type="entry name" value="EGF_2"/>
    <property type="match status" value="1"/>
</dbReference>
<dbReference type="Proteomes" id="UP000041254">
    <property type="component" value="Unassembled WGS sequence"/>
</dbReference>
<keyword evidence="2" id="KW-0677">Repeat</keyword>
<feature type="transmembrane region" description="Helical" evidence="4">
    <location>
        <begin position="939"/>
        <end position="955"/>
    </location>
</feature>
<feature type="domain" description="EGF-like" evidence="5">
    <location>
        <begin position="722"/>
        <end position="735"/>
    </location>
</feature>
<feature type="transmembrane region" description="Helical" evidence="4">
    <location>
        <begin position="1004"/>
        <end position="1027"/>
    </location>
</feature>
<dbReference type="InterPro" id="IPR003591">
    <property type="entry name" value="Leu-rich_rpt_typical-subtyp"/>
</dbReference>
<proteinExistence type="predicted"/>
<dbReference type="PANTHER" id="PTHR48006">
    <property type="entry name" value="LEUCINE-RICH REPEAT-CONTAINING PROTEIN DDB_G0281931-RELATED"/>
    <property type="match status" value="1"/>
</dbReference>
<sequence length="1727" mass="190962">MPRMGTYRMYRLYWHSGGGAPFVFLEAFYRLRHVVCLLAWNLPMQGSLGDEIAKVRSLRAIGLARVDGMKVPIPATIGELPYLKGLYLGLMSSTNGFIPPSLTNCSRLEALWLVETDLSGPIPQDIGRLRRLRILDIWGNKQMEGPFPASVTSCRNLIRLGLESTVGPLPDDLGALSRLQMLGLRNNSFSGELPQSLVQLSQLRILNLRDNRFSGSLPDGLGAKMDKLVELDMSRNNFSGPLPASLGNAGNLTVLEMHESGLSGHLPPELGKLAKLRRLDLSGNQLSGTLPDALSGWKSVEYLDLSNNKFSGTLEPLSNLPSLTTLSVYNNSMSGTLPNTWSGWKSLEFLNLNLNNFTGTLEPLSNLTSLRILWVDDNSFEGHLPVGFSALKNLNAIFAFYNRLTGLVEHSIRGSGYESLWRLDVSFNRLNRSVDLSVFPNLERTWLRHNFITGVTGSIPQTLVHLDLSENLSTTLPEGFRSMPNLEKLRLANNRISQWPKWGSTLERGSTPERVCLTPGYNEWANGSSLDLLLSSKPPEWDSLYELDVSNNPINVDVTEFLMPLKWQTNLVVLDASNCSLQSAMRCEAFLAFSHRVLNQSPLVTDSEFFFELGFRHLGSISLRDNNITAIETFRSRVHYVDMRNNSLRRVEARGSRLFSSDYARFTQNPDLRRFASIKRCASKRYVVRTLDNGEERFECTDFCSTFNRLEVDYTFESDALCRCLPGYAGVGINCTKCPAGTYSNRQVGTQTCQECPDDAGSDEGSPACYCRLGHQRGEEPCEPCTAGSVGVRKGGADGSRSTWICQDCLPGLDCSAPVNYNASVLPGFFQLTVQLQSAGSPDNATREVTTYGARLTLLPIVMPCPLPSACIGTNKTDGLNICLTPQQPCAPCAPPWQIVLVNVLLVLATLMAIFILTALAERASSSLRAEVPSQLTKIGLSHITAVCGLAFLVFDESSVWGDQISSLLGSFFAWDGGVAQSYQVYQCLLRPYVGDKCVLYRHAMWLILPLIWLTAVPLIASGFGRVRGAFKSRRRIESDESTLLATDTYLRALSAPSSLTNGKADNAATHGPHQRSVTFQEGSRTEPVTPASCQHSSVELRKSGRWRQWLDKRGGMVVVILTLIHPTVTKNMLALLRCRPYPYVDDVIRIAIGESVSLLQTDPMDDMRPRMDLDSHVICRSAEHAPFLWIAVAGLLVWTLAPVVWGVTFLWRHRESLQDHHTRRRVGFLYVGYRKGFFYWDFVLAMRRVLVLLIAQQATAQPRQQLLGWTVVATVCLALQLIVWPFDRGSMDILNRSELPGLLVWLLSLFVMQFVVMLPEGSSLELTISLVVVVIGANLAYYVTLGAQICRHGLLQIGYRYTALTDRKKAIARLISGCVTGPLVSWLIHREEDRRRVLPKVFYDWSNAALSADGPSDSSGGCHPYIGRPVHRVVAAMQLTSAAVQEAIEKLKLTNVPSDFHEFLWSQAFLVQSLRQKRVETRSRRESHVVVHLPKPDDGSATKLRHMRTSDLSNVFRVQRSSEVSTRLEAGKPSSDGPDGQPELSDVSAGITLHDLQANLGHVVDELVTREQMHQQQALRRMVDGIDLEKADTEAPTDHQHHTDGWRGLYEAFRKAKRTLIEAGSPPDAIPEVLASLAPTVVETPRGDAAEDVPMSGASSPVDSTQSRLQSDLDAIALTPPCQLIRVDWHRLSSDENDSVAASTSAEAGCGPSSGVYPPGGANSDD</sequence>
<feature type="transmembrane region" description="Helical" evidence="4">
    <location>
        <begin position="1116"/>
        <end position="1137"/>
    </location>
</feature>
<dbReference type="OrthoDB" id="676979at2759"/>
<dbReference type="Pfam" id="PF13855">
    <property type="entry name" value="LRR_8"/>
    <property type="match status" value="1"/>
</dbReference>
<dbReference type="InterPro" id="IPR001611">
    <property type="entry name" value="Leu-rich_rpt"/>
</dbReference>
<dbReference type="Gene3D" id="3.80.10.10">
    <property type="entry name" value="Ribonuclease Inhibitor"/>
    <property type="match status" value="3"/>
</dbReference>
<evidence type="ECO:0000256" key="4">
    <source>
        <dbReference type="SAM" id="Phobius"/>
    </source>
</evidence>
<feature type="transmembrane region" description="Helical" evidence="4">
    <location>
        <begin position="897"/>
        <end position="918"/>
    </location>
</feature>
<dbReference type="SUPFAM" id="SSF52058">
    <property type="entry name" value="L domain-like"/>
    <property type="match status" value="1"/>
</dbReference>
<dbReference type="InterPro" id="IPR051824">
    <property type="entry name" value="LRR_Rcpt-Like_S/T_Kinase"/>
</dbReference>
<feature type="region of interest" description="Disordered" evidence="3">
    <location>
        <begin position="1695"/>
        <end position="1727"/>
    </location>
</feature>
<accession>A0A0G4EW87</accession>
<keyword evidence="4" id="KW-0812">Transmembrane</keyword>
<evidence type="ECO:0000256" key="1">
    <source>
        <dbReference type="ARBA" id="ARBA00022614"/>
    </source>
</evidence>
<feature type="transmembrane region" description="Helical" evidence="4">
    <location>
        <begin position="1188"/>
        <end position="1212"/>
    </location>
</feature>
<reference evidence="6 7" key="1">
    <citation type="submission" date="2014-11" db="EMBL/GenBank/DDBJ databases">
        <authorList>
            <person name="Zhu J."/>
            <person name="Qi W."/>
            <person name="Song R."/>
        </authorList>
    </citation>
    <scope>NUCLEOTIDE SEQUENCE [LARGE SCALE GENOMIC DNA]</scope>
</reference>
<organism evidence="6 7">
    <name type="scientific">Vitrella brassicaformis (strain CCMP3155)</name>
    <dbReference type="NCBI Taxonomy" id="1169540"/>
    <lineage>
        <taxon>Eukaryota</taxon>
        <taxon>Sar</taxon>
        <taxon>Alveolata</taxon>
        <taxon>Colpodellida</taxon>
        <taxon>Vitrellaceae</taxon>
        <taxon>Vitrella</taxon>
    </lineage>
</organism>
<keyword evidence="4" id="KW-0472">Membrane</keyword>
<dbReference type="VEuPathDB" id="CryptoDB:Vbra_5414"/>
<dbReference type="EMBL" id="CDMY01000323">
    <property type="protein sequence ID" value="CEM02302.1"/>
    <property type="molecule type" value="Genomic_DNA"/>
</dbReference>
<feature type="compositionally biased region" description="Polar residues" evidence="3">
    <location>
        <begin position="1658"/>
        <end position="1669"/>
    </location>
</feature>
<dbReference type="Gene3D" id="2.10.50.10">
    <property type="entry name" value="Tumor Necrosis Factor Receptor, subunit A, domain 2"/>
    <property type="match status" value="1"/>
</dbReference>
<gene>
    <name evidence="6" type="ORF">Vbra_5414</name>
</gene>
<feature type="transmembrane region" description="Helical" evidence="4">
    <location>
        <begin position="1267"/>
        <end position="1287"/>
    </location>
</feature>
<dbReference type="PROSITE" id="PS51450">
    <property type="entry name" value="LRR"/>
    <property type="match status" value="2"/>
</dbReference>
<evidence type="ECO:0000256" key="3">
    <source>
        <dbReference type="SAM" id="MobiDB-lite"/>
    </source>
</evidence>
<dbReference type="InterPro" id="IPR055414">
    <property type="entry name" value="LRR_R13L4/SHOC2-like"/>
</dbReference>
<feature type="region of interest" description="Disordered" evidence="3">
    <location>
        <begin position="1648"/>
        <end position="1669"/>
    </location>
</feature>
<dbReference type="FunFam" id="3.80.10.10:FF:000905">
    <property type="entry name" value="Receptor-like protein kinase 7"/>
    <property type="match status" value="1"/>
</dbReference>
<dbReference type="STRING" id="1169540.A0A0G4EW87"/>
<evidence type="ECO:0000313" key="6">
    <source>
        <dbReference type="EMBL" id="CEM02302.1"/>
    </source>
</evidence>
<keyword evidence="7" id="KW-1185">Reference proteome</keyword>
<keyword evidence="4" id="KW-1133">Transmembrane helix</keyword>
<dbReference type="SMART" id="SM00369">
    <property type="entry name" value="LRR_TYP"/>
    <property type="match status" value="7"/>
</dbReference>
<dbReference type="InterPro" id="IPR032675">
    <property type="entry name" value="LRR_dom_sf"/>
</dbReference>
<dbReference type="PhylomeDB" id="A0A0G4EW87"/>
<keyword evidence="1" id="KW-0433">Leucine-rich repeat</keyword>
<feature type="transmembrane region" description="Helical" evidence="4">
    <location>
        <begin position="1371"/>
        <end position="1389"/>
    </location>
</feature>
<feature type="transmembrane region" description="Helical" evidence="4">
    <location>
        <begin position="1329"/>
        <end position="1350"/>
    </location>
</feature>
<evidence type="ECO:0000259" key="5">
    <source>
        <dbReference type="PROSITE" id="PS01186"/>
    </source>
</evidence>
<dbReference type="InterPro" id="IPR000742">
    <property type="entry name" value="EGF"/>
</dbReference>
<feature type="region of interest" description="Disordered" evidence="3">
    <location>
        <begin position="1524"/>
        <end position="1547"/>
    </location>
</feature>
<protein>
    <recommendedName>
        <fullName evidence="5">EGF-like domain-containing protein</fullName>
    </recommendedName>
</protein>
<dbReference type="SUPFAM" id="SSF52047">
    <property type="entry name" value="RNI-like"/>
    <property type="match status" value="1"/>
</dbReference>
<feature type="transmembrane region" description="Helical" evidence="4">
    <location>
        <begin position="1299"/>
        <end position="1317"/>
    </location>
</feature>
<evidence type="ECO:0000313" key="7">
    <source>
        <dbReference type="Proteomes" id="UP000041254"/>
    </source>
</evidence>
<feature type="transmembrane region" description="Helical" evidence="4">
    <location>
        <begin position="1233"/>
        <end position="1255"/>
    </location>
</feature>
<evidence type="ECO:0000256" key="2">
    <source>
        <dbReference type="ARBA" id="ARBA00022737"/>
    </source>
</evidence>
<dbReference type="Pfam" id="PF23598">
    <property type="entry name" value="LRR_14"/>
    <property type="match status" value="1"/>
</dbReference>
<feature type="region of interest" description="Disordered" evidence="3">
    <location>
        <begin position="1061"/>
        <end position="1094"/>
    </location>
</feature>
<name>A0A0G4EW87_VITBC</name>